<dbReference type="Pfam" id="PF00288">
    <property type="entry name" value="GHMP_kinases_N"/>
    <property type="match status" value="1"/>
</dbReference>
<evidence type="ECO:0000313" key="13">
    <source>
        <dbReference type="EMBL" id="KFI73897.1"/>
    </source>
</evidence>
<dbReference type="Pfam" id="PF08544">
    <property type="entry name" value="GHMP_kinases_C"/>
    <property type="match status" value="1"/>
</dbReference>
<feature type="domain" description="GHMP kinase N-terminal" evidence="11">
    <location>
        <begin position="157"/>
        <end position="247"/>
    </location>
</feature>
<evidence type="ECO:0000256" key="2">
    <source>
        <dbReference type="ARBA" id="ARBA00022679"/>
    </source>
</evidence>
<dbReference type="GO" id="GO:0005829">
    <property type="term" value="C:cytosol"/>
    <property type="evidence" value="ECO:0007669"/>
    <property type="project" value="TreeGrafter"/>
</dbReference>
<keyword evidence="2 13" id="KW-0808">Transferase</keyword>
<dbReference type="GO" id="GO:0004335">
    <property type="term" value="F:galactokinase activity"/>
    <property type="evidence" value="ECO:0007669"/>
    <property type="project" value="UniProtKB-EC"/>
</dbReference>
<dbReference type="Gene3D" id="3.30.70.890">
    <property type="entry name" value="GHMP kinase, C-terminal domain"/>
    <property type="match status" value="1"/>
</dbReference>
<evidence type="ECO:0000256" key="4">
    <source>
        <dbReference type="ARBA" id="ARBA00022741"/>
    </source>
</evidence>
<comment type="similarity">
    <text evidence="1">Belongs to the GHMP kinase family. GalK subfamily.</text>
</comment>
<evidence type="ECO:0000256" key="8">
    <source>
        <dbReference type="ARBA" id="ARBA00023144"/>
    </source>
</evidence>
<dbReference type="GO" id="GO:0005524">
    <property type="term" value="F:ATP binding"/>
    <property type="evidence" value="ECO:0007669"/>
    <property type="project" value="UniProtKB-KW"/>
</dbReference>
<dbReference type="InterPro" id="IPR000705">
    <property type="entry name" value="Galactokinase"/>
</dbReference>
<evidence type="ECO:0000256" key="7">
    <source>
        <dbReference type="ARBA" id="ARBA00022842"/>
    </source>
</evidence>
<dbReference type="eggNOG" id="COG0153">
    <property type="taxonomic scope" value="Bacteria"/>
</dbReference>
<accession>A0A087BS97</accession>
<dbReference type="PRINTS" id="PR00959">
    <property type="entry name" value="MEVGALKINASE"/>
</dbReference>
<evidence type="ECO:0000259" key="11">
    <source>
        <dbReference type="Pfam" id="PF00288"/>
    </source>
</evidence>
<dbReference type="STRING" id="1693.BMIN_0890"/>
<comment type="caution">
    <text evidence="13">The sequence shown here is derived from an EMBL/GenBank/DDBJ whole genome shotgun (WGS) entry which is preliminary data.</text>
</comment>
<dbReference type="PRINTS" id="PR00473">
    <property type="entry name" value="GALCTOKINASE"/>
</dbReference>
<sequence>MSDGTVTKDGNPGFAYYTPGEYARENIRITPTTLSDGRDFFYLDDEPEYVSGERTRELHDPRDLPDRFAPHRDADGNLVPYQEPRMRRDPLTGDWIPMATARMNRPITVGKGATVTGNPLAARRPGAEYQDGEIPDVDYDTDLEGLRAGGVDGWAAYPVGVAWALRREGFPSVRGFDPAFVSCVPLGSGLSSSAAMTCSTALALDGVFSLGCAETDEGRIRLIQAAMSAENDMAGASTGGLDQSASLRATAGHALLLDFRPELSAMDSARQEPFDLERFGLELLVVDTRAPHQLNDGQYAQRRSACESAAKLLGVANLRVLADRILSSEDRQGALEEVLNRLPDATTRKRVRHVITEIGRVPRFIEAFGRGDVDEAARLFDASHQSLADDYEATVPELDVAVEVARRMGAHGARMTGGGFGGFIIAMVDKGESRHVAEAIAQEFATRGFRQPQYLTAVASAAGCRED</sequence>
<name>A0A087BS97_9BIFI</name>
<evidence type="ECO:0000256" key="5">
    <source>
        <dbReference type="ARBA" id="ARBA00022777"/>
    </source>
</evidence>
<reference evidence="13 14" key="1">
    <citation type="submission" date="2014-03" db="EMBL/GenBank/DDBJ databases">
        <title>Genomics of Bifidobacteria.</title>
        <authorList>
            <person name="Ventura M."/>
            <person name="Milani C."/>
            <person name="Lugli G.A."/>
        </authorList>
    </citation>
    <scope>NUCLEOTIDE SEQUENCE [LARGE SCALE GENOMIC DNA]</scope>
    <source>
        <strain evidence="13 14">LMG 11592</strain>
    </source>
</reference>
<evidence type="ECO:0000256" key="10">
    <source>
        <dbReference type="SAM" id="MobiDB-lite"/>
    </source>
</evidence>
<dbReference type="RefSeq" id="WP_022861844.1">
    <property type="nucleotide sequence ID" value="NZ_JGZD01000005.1"/>
</dbReference>
<feature type="region of interest" description="Disordered" evidence="10">
    <location>
        <begin position="53"/>
        <end position="91"/>
    </location>
</feature>
<dbReference type="PANTHER" id="PTHR10457">
    <property type="entry name" value="MEVALONATE KINASE/GALACTOKINASE"/>
    <property type="match status" value="1"/>
</dbReference>
<evidence type="ECO:0000259" key="12">
    <source>
        <dbReference type="Pfam" id="PF08544"/>
    </source>
</evidence>
<keyword evidence="9" id="KW-0119">Carbohydrate metabolism</keyword>
<keyword evidence="14" id="KW-1185">Reference proteome</keyword>
<feature type="domain" description="GHMP kinase C-terminal" evidence="12">
    <location>
        <begin position="365"/>
        <end position="444"/>
    </location>
</feature>
<dbReference type="AlphaFoldDB" id="A0A087BS97"/>
<dbReference type="InterPro" id="IPR006203">
    <property type="entry name" value="GHMP_knse_ATP-bd_CS"/>
</dbReference>
<evidence type="ECO:0000313" key="14">
    <source>
        <dbReference type="Proteomes" id="UP000029014"/>
    </source>
</evidence>
<dbReference type="InterPro" id="IPR013750">
    <property type="entry name" value="GHMP_kinase_C_dom"/>
</dbReference>
<dbReference type="SUPFAM" id="SSF55060">
    <property type="entry name" value="GHMP Kinase, C-terminal domain"/>
    <property type="match status" value="1"/>
</dbReference>
<keyword evidence="6" id="KW-0067">ATP-binding</keyword>
<evidence type="ECO:0000256" key="9">
    <source>
        <dbReference type="ARBA" id="ARBA00023277"/>
    </source>
</evidence>
<dbReference type="SUPFAM" id="SSF54197">
    <property type="entry name" value="HIT-like"/>
    <property type="match status" value="1"/>
</dbReference>
<keyword evidence="7" id="KW-0460">Magnesium</keyword>
<evidence type="ECO:0000256" key="6">
    <source>
        <dbReference type="ARBA" id="ARBA00022840"/>
    </source>
</evidence>
<dbReference type="Gene3D" id="3.30.230.10">
    <property type="match status" value="1"/>
</dbReference>
<dbReference type="InterPro" id="IPR006204">
    <property type="entry name" value="GHMP_kinase_N_dom"/>
</dbReference>
<dbReference type="InterPro" id="IPR020568">
    <property type="entry name" value="Ribosomal_Su5_D2-typ_SF"/>
</dbReference>
<dbReference type="GO" id="GO:0006012">
    <property type="term" value="P:galactose metabolic process"/>
    <property type="evidence" value="ECO:0007669"/>
    <property type="project" value="UniProtKB-KW"/>
</dbReference>
<dbReference type="InterPro" id="IPR014721">
    <property type="entry name" value="Ribsml_uS5_D2-typ_fold_subgr"/>
</dbReference>
<evidence type="ECO:0000256" key="1">
    <source>
        <dbReference type="ARBA" id="ARBA00006566"/>
    </source>
</evidence>
<feature type="compositionally biased region" description="Basic and acidic residues" evidence="10">
    <location>
        <begin position="53"/>
        <end position="75"/>
    </location>
</feature>
<organism evidence="13 14">
    <name type="scientific">Bifidobacterium minimum</name>
    <dbReference type="NCBI Taxonomy" id="1693"/>
    <lineage>
        <taxon>Bacteria</taxon>
        <taxon>Bacillati</taxon>
        <taxon>Actinomycetota</taxon>
        <taxon>Actinomycetes</taxon>
        <taxon>Bifidobacteriales</taxon>
        <taxon>Bifidobacteriaceae</taxon>
        <taxon>Bifidobacterium</taxon>
    </lineage>
</organism>
<keyword evidence="3" id="KW-0479">Metal-binding</keyword>
<dbReference type="PROSITE" id="PS00627">
    <property type="entry name" value="GHMP_KINASES_ATP"/>
    <property type="match status" value="1"/>
</dbReference>
<dbReference type="PANTHER" id="PTHR10457:SF7">
    <property type="entry name" value="GALACTOKINASE-RELATED"/>
    <property type="match status" value="1"/>
</dbReference>
<dbReference type="FunFam" id="3.30.70.890:FF:000001">
    <property type="entry name" value="Galactokinase"/>
    <property type="match status" value="1"/>
</dbReference>
<dbReference type="eggNOG" id="COG1085">
    <property type="taxonomic scope" value="Bacteria"/>
</dbReference>
<dbReference type="EMBL" id="JGZD01000005">
    <property type="protein sequence ID" value="KFI73897.1"/>
    <property type="molecule type" value="Genomic_DNA"/>
</dbReference>
<keyword evidence="4" id="KW-0547">Nucleotide-binding</keyword>
<evidence type="ECO:0000256" key="3">
    <source>
        <dbReference type="ARBA" id="ARBA00022723"/>
    </source>
</evidence>
<keyword evidence="5 13" id="KW-0418">Kinase</keyword>
<dbReference type="Proteomes" id="UP000029014">
    <property type="component" value="Unassembled WGS sequence"/>
</dbReference>
<dbReference type="EC" id="2.7.1.6" evidence="13"/>
<proteinExistence type="inferred from homology"/>
<dbReference type="GO" id="GO:0046872">
    <property type="term" value="F:metal ion binding"/>
    <property type="evidence" value="ECO:0007669"/>
    <property type="project" value="UniProtKB-KW"/>
</dbReference>
<gene>
    <name evidence="13" type="ORF">BMIN_0890</name>
</gene>
<protein>
    <submittedName>
        <fullName evidence="13">Galactokinase</fullName>
        <ecNumber evidence="13">2.7.1.6</ecNumber>
    </submittedName>
</protein>
<dbReference type="InterPro" id="IPR036265">
    <property type="entry name" value="HIT-like_sf"/>
</dbReference>
<dbReference type="SUPFAM" id="SSF54211">
    <property type="entry name" value="Ribosomal protein S5 domain 2-like"/>
    <property type="match status" value="1"/>
</dbReference>
<dbReference type="InterPro" id="IPR036554">
    <property type="entry name" value="GHMP_kinase_C_sf"/>
</dbReference>
<keyword evidence="8" id="KW-0299">Galactose metabolism</keyword>